<protein>
    <recommendedName>
        <fullName evidence="3">MYND-type domain-containing protein</fullName>
    </recommendedName>
</protein>
<evidence type="ECO:0000313" key="1">
    <source>
        <dbReference type="EMBL" id="CAL1693877.1"/>
    </source>
</evidence>
<dbReference type="EMBL" id="OZ037944">
    <property type="protein sequence ID" value="CAL1693877.1"/>
    <property type="molecule type" value="Genomic_DNA"/>
</dbReference>
<keyword evidence="2" id="KW-1185">Reference proteome</keyword>
<organism evidence="1 2">
    <name type="scientific">Somion occarium</name>
    <dbReference type="NCBI Taxonomy" id="3059160"/>
    <lineage>
        <taxon>Eukaryota</taxon>
        <taxon>Fungi</taxon>
        <taxon>Dikarya</taxon>
        <taxon>Basidiomycota</taxon>
        <taxon>Agaricomycotina</taxon>
        <taxon>Agaricomycetes</taxon>
        <taxon>Polyporales</taxon>
        <taxon>Cerrenaceae</taxon>
        <taxon>Somion</taxon>
    </lineage>
</organism>
<proteinExistence type="predicted"/>
<reference evidence="2" key="1">
    <citation type="submission" date="2024-04" db="EMBL/GenBank/DDBJ databases">
        <authorList>
            <person name="Shaw F."/>
            <person name="Minotto A."/>
        </authorList>
    </citation>
    <scope>NUCLEOTIDE SEQUENCE [LARGE SCALE GENOMIC DNA]</scope>
</reference>
<accession>A0ABP1CGS0</accession>
<dbReference type="Proteomes" id="UP001497453">
    <property type="component" value="Chromosome 1"/>
</dbReference>
<gene>
    <name evidence="1" type="ORF">GFSPODELE1_LOCUS39</name>
</gene>
<evidence type="ECO:0008006" key="3">
    <source>
        <dbReference type="Google" id="ProtNLM"/>
    </source>
</evidence>
<sequence>MSHTDFRGVAMLADDGTGSLHSQLISRPKVVVDVFRQLHSARDPARWKVAEDISAFIIGHNDDIPGSSHVSPTAAEWDSCTEAGLLDLCFSILTESNVYQDPRIVTVDEEDGIYIDRVLQCLFTGMLLFSKFNMHNCSAARRITHRVPQLLCSYWRKRDWLLNYAPNGESPPVDLTYCIHLVTQFFGLYQLQHNEVPPYEHHVAHLLIYCWIRSESHMLSAAALVLLSQASCEPNFVTDTMTGQEEFRLFLDKVRRDLVDQFFVNDDLYNILVIYKCIYSGREQAAEVYPDRSLLECFGTACRRQMCMGVRDESMTLKVLQAGLDNMHFILQFLQTSDITPWYDLLDPADNLDIMQVMAHVIVPAAAQDDTDTLTITTNLMICFKNMMKLPGAREKVRVAVQRVWKSIFKGLQDLPRSPTKHRTLSEWRIFCAAVGLKEGSRYDFELDTEPITSNEKRCYWRKCICSRRDPEHSIRVCKGCWRVFYCSSHCQRRYAFWNRGLVISSYVTLFSDWQNGHRERCQRLRIP</sequence>
<name>A0ABP1CGS0_9APHY</name>
<evidence type="ECO:0000313" key="2">
    <source>
        <dbReference type="Proteomes" id="UP001497453"/>
    </source>
</evidence>